<keyword evidence="4" id="KW-0378">Hydrolase</keyword>
<feature type="domain" description="Glycoside hydrolase family 3 N-terminal" evidence="6">
    <location>
        <begin position="19"/>
        <end position="300"/>
    </location>
</feature>
<dbReference type="InterPro" id="IPR050226">
    <property type="entry name" value="NagZ_Beta-hexosaminidase"/>
</dbReference>
<dbReference type="InterPro" id="IPR019800">
    <property type="entry name" value="Glyco_hydro_3_AS"/>
</dbReference>
<dbReference type="Pfam" id="PF00933">
    <property type="entry name" value="Glyco_hydro_3"/>
    <property type="match status" value="1"/>
</dbReference>
<dbReference type="SUPFAM" id="SSF51445">
    <property type="entry name" value="(Trans)glycosidases"/>
    <property type="match status" value="1"/>
</dbReference>
<dbReference type="PANTHER" id="PTHR30480:SF13">
    <property type="entry name" value="BETA-HEXOSAMINIDASE"/>
    <property type="match status" value="1"/>
</dbReference>
<keyword evidence="8" id="KW-1185">Reference proteome</keyword>
<dbReference type="Gene3D" id="3.20.20.300">
    <property type="entry name" value="Glycoside hydrolase, family 3, N-terminal domain"/>
    <property type="match status" value="1"/>
</dbReference>
<dbReference type="GO" id="GO:0004563">
    <property type="term" value="F:beta-N-acetylhexosaminidase activity"/>
    <property type="evidence" value="ECO:0007669"/>
    <property type="project" value="UniProtKB-EC"/>
</dbReference>
<comment type="caution">
    <text evidence="7">The sequence shown here is derived from an EMBL/GenBank/DDBJ whole genome shotgun (WGS) entry which is preliminary data.</text>
</comment>
<protein>
    <recommendedName>
        <fullName evidence="3">beta-N-acetylhexosaminidase</fullName>
        <ecNumber evidence="3">3.2.1.52</ecNumber>
    </recommendedName>
</protein>
<dbReference type="Proteomes" id="UP000613582">
    <property type="component" value="Unassembled WGS sequence"/>
</dbReference>
<dbReference type="NCBIfam" id="NF003740">
    <property type="entry name" value="PRK05337.1"/>
    <property type="match status" value="1"/>
</dbReference>
<evidence type="ECO:0000256" key="4">
    <source>
        <dbReference type="ARBA" id="ARBA00022801"/>
    </source>
</evidence>
<dbReference type="EMBL" id="BMGH01000001">
    <property type="protein sequence ID" value="GGC99663.1"/>
    <property type="molecule type" value="Genomic_DNA"/>
</dbReference>
<proteinExistence type="inferred from homology"/>
<comment type="similarity">
    <text evidence="2">Belongs to the glycosyl hydrolase 3 family.</text>
</comment>
<keyword evidence="5" id="KW-0326">Glycosidase</keyword>
<dbReference type="GO" id="GO:0005975">
    <property type="term" value="P:carbohydrate metabolic process"/>
    <property type="evidence" value="ECO:0007669"/>
    <property type="project" value="InterPro"/>
</dbReference>
<reference evidence="7" key="1">
    <citation type="journal article" date="2014" name="Int. J. Syst. Evol. Microbiol.">
        <title>Complete genome sequence of Corynebacterium casei LMG S-19264T (=DSM 44701T), isolated from a smear-ripened cheese.</title>
        <authorList>
            <consortium name="US DOE Joint Genome Institute (JGI-PGF)"/>
            <person name="Walter F."/>
            <person name="Albersmeier A."/>
            <person name="Kalinowski J."/>
            <person name="Ruckert C."/>
        </authorList>
    </citation>
    <scope>NUCLEOTIDE SEQUENCE</scope>
    <source>
        <strain evidence="7">CGMCC 1.12921</strain>
    </source>
</reference>
<evidence type="ECO:0000256" key="5">
    <source>
        <dbReference type="ARBA" id="ARBA00023295"/>
    </source>
</evidence>
<evidence type="ECO:0000256" key="3">
    <source>
        <dbReference type="ARBA" id="ARBA00012663"/>
    </source>
</evidence>
<dbReference type="AlphaFoldDB" id="A0A8J2V715"/>
<gene>
    <name evidence="7" type="ORF">GCM10011342_05840</name>
</gene>
<reference evidence="7" key="2">
    <citation type="submission" date="2020-09" db="EMBL/GenBank/DDBJ databases">
        <authorList>
            <person name="Sun Q."/>
            <person name="Zhou Y."/>
        </authorList>
    </citation>
    <scope>NUCLEOTIDE SEQUENCE</scope>
    <source>
        <strain evidence="7">CGMCC 1.12921</strain>
    </source>
</reference>
<evidence type="ECO:0000256" key="1">
    <source>
        <dbReference type="ARBA" id="ARBA00001231"/>
    </source>
</evidence>
<evidence type="ECO:0000256" key="2">
    <source>
        <dbReference type="ARBA" id="ARBA00005336"/>
    </source>
</evidence>
<dbReference type="GO" id="GO:0009254">
    <property type="term" value="P:peptidoglycan turnover"/>
    <property type="evidence" value="ECO:0007669"/>
    <property type="project" value="TreeGrafter"/>
</dbReference>
<organism evidence="7 8">
    <name type="scientific">Aquisalinus flavus</name>
    <dbReference type="NCBI Taxonomy" id="1526572"/>
    <lineage>
        <taxon>Bacteria</taxon>
        <taxon>Pseudomonadati</taxon>
        <taxon>Pseudomonadota</taxon>
        <taxon>Alphaproteobacteria</taxon>
        <taxon>Parvularculales</taxon>
        <taxon>Parvularculaceae</taxon>
        <taxon>Aquisalinus</taxon>
    </lineage>
</organism>
<evidence type="ECO:0000313" key="8">
    <source>
        <dbReference type="Proteomes" id="UP000613582"/>
    </source>
</evidence>
<dbReference type="EC" id="3.2.1.52" evidence="3"/>
<dbReference type="InterPro" id="IPR017853">
    <property type="entry name" value="GH"/>
</dbReference>
<dbReference type="RefSeq" id="WP_188159792.1">
    <property type="nucleotide sequence ID" value="NZ_BMGH01000001.1"/>
</dbReference>
<accession>A0A8J2V715</accession>
<dbReference type="InterPro" id="IPR036962">
    <property type="entry name" value="Glyco_hydro_3_N_sf"/>
</dbReference>
<comment type="catalytic activity">
    <reaction evidence="1">
        <text>Hydrolysis of terminal non-reducing N-acetyl-D-hexosamine residues in N-acetyl-beta-D-hexosaminides.</text>
        <dbReference type="EC" id="3.2.1.52"/>
    </reaction>
</comment>
<sequence length="342" mass="36523">MTNSPQCAFIAGCAGLSLSDEEKSFFEKTRPWGFILFARNCQDKDQIRALCAELRAAIAVDNAPILIDQEGGRVARLKEPGWPKRPPMARFGDLYKLKHEKAAEAAFLGARLIAADLTEVGVNVNCVPVLDVPQPDAHEIIGDRALANHPEVIASLGRDVINGSLAGGVLPIIKHIPGHGRAMADSHLELPVVTAPLDDLEKVDLVPFKALCDAPMAMTAHVIYTAWDADNCATLSPKVVGDVIRRQVGFDGLLMTDDLSMKALTGSFGDRASAALAAGCDLLLHCNGDMAEMQAIAAAAPVLEGRALERADAAMALLTSKSGFDREKEEARFAQLLKPVMA</sequence>
<name>A0A8J2V715_9PROT</name>
<dbReference type="PANTHER" id="PTHR30480">
    <property type="entry name" value="BETA-HEXOSAMINIDASE-RELATED"/>
    <property type="match status" value="1"/>
</dbReference>
<dbReference type="InterPro" id="IPR001764">
    <property type="entry name" value="Glyco_hydro_3_N"/>
</dbReference>
<dbReference type="PROSITE" id="PS00775">
    <property type="entry name" value="GLYCOSYL_HYDROL_F3"/>
    <property type="match status" value="1"/>
</dbReference>
<evidence type="ECO:0000259" key="6">
    <source>
        <dbReference type="Pfam" id="PF00933"/>
    </source>
</evidence>
<evidence type="ECO:0000313" key="7">
    <source>
        <dbReference type="EMBL" id="GGC99663.1"/>
    </source>
</evidence>